<keyword evidence="1" id="KW-0812">Transmembrane</keyword>
<keyword evidence="1" id="KW-0472">Membrane</keyword>
<evidence type="ECO:0000256" key="1">
    <source>
        <dbReference type="SAM" id="Phobius"/>
    </source>
</evidence>
<dbReference type="AlphaFoldDB" id="A0A0F7EH06"/>
<dbReference type="RefSeq" id="WP_031412508.1">
    <property type="nucleotide sequence ID" value="NZ_CP011074.1"/>
</dbReference>
<dbReference type="Pfam" id="PF09578">
    <property type="entry name" value="Spore_YabQ"/>
    <property type="match status" value="1"/>
</dbReference>
<dbReference type="InterPro" id="IPR019074">
    <property type="entry name" value="YabQ"/>
</dbReference>
<protein>
    <submittedName>
        <fullName evidence="2">Spore cortex biosynthesis protein YabQ</fullName>
    </submittedName>
</protein>
<gene>
    <name evidence="2" type="ORF">EX87_08290</name>
</gene>
<accession>A0A0F7EH06</accession>
<feature type="transmembrane region" description="Helical" evidence="1">
    <location>
        <begin position="36"/>
        <end position="61"/>
    </location>
</feature>
<feature type="transmembrane region" description="Helical" evidence="1">
    <location>
        <begin position="124"/>
        <end position="147"/>
    </location>
</feature>
<evidence type="ECO:0000313" key="2">
    <source>
        <dbReference type="EMBL" id="AKF93624.1"/>
    </source>
</evidence>
<sequence>MSISIQFQTMAFMSLCGIFMGMGFDTYHVIKGKGRFPLWAVFILDLLFWLSSVGIVFYVLVWVNDGIVRFPIYLGIIIGAWLYFLIGSKVYIRFLLTVLEWSMWVFQISVKIIDFLLIKPIEIIFHFIWIILGFLFTVLAKIGLFIWRIISWPLSPFVPWGRNLWKSIRGKTAGAKEKLKKWFTKENKE</sequence>
<name>A0A0F7EH06_BRELA</name>
<feature type="transmembrane region" description="Helical" evidence="1">
    <location>
        <begin position="6"/>
        <end position="24"/>
    </location>
</feature>
<keyword evidence="1" id="KW-1133">Transmembrane helix</keyword>
<feature type="transmembrane region" description="Helical" evidence="1">
    <location>
        <begin position="67"/>
        <end position="86"/>
    </location>
</feature>
<proteinExistence type="predicted"/>
<dbReference type="EMBL" id="CP011074">
    <property type="protein sequence ID" value="AKF93624.1"/>
    <property type="molecule type" value="Genomic_DNA"/>
</dbReference>
<reference evidence="2" key="1">
    <citation type="submission" date="2015-03" db="EMBL/GenBank/DDBJ databases">
        <title>MIGS Cultured Bacterial/Archaeal sample from Brevibacillus laterosporus.</title>
        <authorList>
            <person name="Zeng D."/>
            <person name="Zhu L."/>
            <person name="Dong G."/>
            <person name="Ye W."/>
            <person name="Ren D."/>
            <person name="Wu L."/>
            <person name="Xu J."/>
            <person name="Li G."/>
            <person name="Guo L."/>
        </authorList>
    </citation>
    <scope>NUCLEOTIDE SEQUENCE</scope>
    <source>
        <strain evidence="2">B9</strain>
    </source>
</reference>
<dbReference type="NCBIfam" id="TIGR02893">
    <property type="entry name" value="spore_yabQ"/>
    <property type="match status" value="1"/>
</dbReference>
<organism evidence="2">
    <name type="scientific">Brevibacillus laterosporus</name>
    <name type="common">Bacillus laterosporus</name>
    <dbReference type="NCBI Taxonomy" id="1465"/>
    <lineage>
        <taxon>Bacteria</taxon>
        <taxon>Bacillati</taxon>
        <taxon>Bacillota</taxon>
        <taxon>Bacilli</taxon>
        <taxon>Bacillales</taxon>
        <taxon>Paenibacillaceae</taxon>
        <taxon>Brevibacillus</taxon>
    </lineage>
</organism>